<keyword evidence="1" id="KW-0812">Transmembrane</keyword>
<reference evidence="2" key="1">
    <citation type="submission" date="2023-03" db="EMBL/GenBank/DDBJ databases">
        <title>Andean soil-derived lignocellulolytic bacterial consortium as a source of novel taxa and putative plastic-active enzymes.</title>
        <authorList>
            <person name="Diaz-Garcia L."/>
            <person name="Chuvochina M."/>
            <person name="Feuerriegel G."/>
            <person name="Bunk B."/>
            <person name="Sproer C."/>
            <person name="Streit W.R."/>
            <person name="Rodriguez L.M."/>
            <person name="Overmann J."/>
            <person name="Jimenez D.J."/>
        </authorList>
    </citation>
    <scope>NUCLEOTIDE SEQUENCE</scope>
    <source>
        <strain evidence="2">MAG 2441</strain>
    </source>
</reference>
<feature type="transmembrane region" description="Helical" evidence="1">
    <location>
        <begin position="60"/>
        <end position="81"/>
    </location>
</feature>
<dbReference type="PANTHER" id="PTHR37305">
    <property type="entry name" value="INTEGRAL MEMBRANE PROTEIN-RELATED"/>
    <property type="match status" value="1"/>
</dbReference>
<feature type="transmembrane region" description="Helical" evidence="1">
    <location>
        <begin position="108"/>
        <end position="134"/>
    </location>
</feature>
<sequence length="250" mass="27469">MNLLKLSTINELVKLLARKKTGFFLLLSALLPFIGLPIVMKLQSGLGVMGVSNVQYPITILNILTVFVLPLMMFMSVSDMFSGEFGDKTIRSVLVRPLSRLKIFSSKLLAMFILIAGQLLLGWMGSVLATFFLPTSANLMGGLAEAALAYAVAALPMFALCTVTAFITQFFKNASGALAICILLYVAAKLITFVYPQFTVLSPTTYTDWHELWIGSVISIQKIATIFSFLLGCGIVFYTSGYYFFDKKEV</sequence>
<keyword evidence="1" id="KW-0472">Membrane</keyword>
<keyword evidence="3" id="KW-1185">Reference proteome</keyword>
<dbReference type="AlphaFoldDB" id="A0AA95F757"/>
<keyword evidence="1" id="KW-1133">Transmembrane helix</keyword>
<accession>A0AA95F757</accession>
<evidence type="ECO:0000313" key="3">
    <source>
        <dbReference type="Proteomes" id="UP001178662"/>
    </source>
</evidence>
<feature type="transmembrane region" description="Helical" evidence="1">
    <location>
        <begin position="174"/>
        <end position="195"/>
    </location>
</feature>
<dbReference type="Proteomes" id="UP001178662">
    <property type="component" value="Chromosome"/>
</dbReference>
<dbReference type="EMBL" id="CP119317">
    <property type="protein sequence ID" value="WEK56255.1"/>
    <property type="molecule type" value="Genomic_DNA"/>
</dbReference>
<organism evidence="2 3">
    <name type="scientific">Candidatus Cohnella colombiensis</name>
    <dbReference type="NCBI Taxonomy" id="3121368"/>
    <lineage>
        <taxon>Bacteria</taxon>
        <taxon>Bacillati</taxon>
        <taxon>Bacillota</taxon>
        <taxon>Bacilli</taxon>
        <taxon>Bacillales</taxon>
        <taxon>Paenibacillaceae</taxon>
        <taxon>Cohnella</taxon>
    </lineage>
</organism>
<evidence type="ECO:0000313" key="2">
    <source>
        <dbReference type="EMBL" id="WEK56255.1"/>
    </source>
</evidence>
<protein>
    <submittedName>
        <fullName evidence="2">ABC transporter permease</fullName>
    </submittedName>
</protein>
<dbReference type="PANTHER" id="PTHR37305:SF1">
    <property type="entry name" value="MEMBRANE PROTEIN"/>
    <property type="match status" value="1"/>
</dbReference>
<feature type="transmembrane region" description="Helical" evidence="1">
    <location>
        <begin position="21"/>
        <end position="40"/>
    </location>
</feature>
<proteinExistence type="predicted"/>
<feature type="transmembrane region" description="Helical" evidence="1">
    <location>
        <begin position="146"/>
        <end position="167"/>
    </location>
</feature>
<gene>
    <name evidence="2" type="ORF">P0Y55_00645</name>
</gene>
<feature type="transmembrane region" description="Helical" evidence="1">
    <location>
        <begin position="223"/>
        <end position="245"/>
    </location>
</feature>
<evidence type="ECO:0000256" key="1">
    <source>
        <dbReference type="SAM" id="Phobius"/>
    </source>
</evidence>
<dbReference type="Pfam" id="PF12730">
    <property type="entry name" value="ABC2_membrane_4"/>
    <property type="match status" value="1"/>
</dbReference>
<name>A0AA95F757_9BACL</name>